<dbReference type="Proteomes" id="UP000266091">
    <property type="component" value="Unassembled WGS sequence"/>
</dbReference>
<evidence type="ECO:0000256" key="3">
    <source>
        <dbReference type="ARBA" id="ARBA00023125"/>
    </source>
</evidence>
<feature type="modified residue" description="4-aspartylphosphate" evidence="5">
    <location>
        <position position="73"/>
    </location>
</feature>
<keyword evidence="3 8" id="KW-0238">DNA-binding</keyword>
<reference evidence="8 9" key="1">
    <citation type="journal article" date="2018" name="Int. J. Syst. Evol. Microbiol.">
        <title>Mesosutterella multiformis gen. nov., sp. nov., a member of the family Sutterellaceae and Sutterella megalosphaeroides sp. nov., isolated from human faeces.</title>
        <authorList>
            <person name="Sakamoto M."/>
            <person name="Ikeyama N."/>
            <person name="Kunihiro T."/>
            <person name="Iino T."/>
            <person name="Yuki M."/>
            <person name="Ohkuma M."/>
        </authorList>
    </citation>
    <scope>NUCLEOTIDE SEQUENCE [LARGE SCALE GENOMIC DNA]</scope>
    <source>
        <strain evidence="8 9">4NBBH2</strain>
    </source>
</reference>
<dbReference type="EMBL" id="BGZJ01000001">
    <property type="protein sequence ID" value="GBO93339.1"/>
    <property type="molecule type" value="Genomic_DNA"/>
</dbReference>
<dbReference type="CDD" id="cd06170">
    <property type="entry name" value="LuxR_C_like"/>
    <property type="match status" value="1"/>
</dbReference>
<evidence type="ECO:0000256" key="2">
    <source>
        <dbReference type="ARBA" id="ARBA00023015"/>
    </source>
</evidence>
<dbReference type="PANTHER" id="PTHR43214">
    <property type="entry name" value="TWO-COMPONENT RESPONSE REGULATOR"/>
    <property type="match status" value="1"/>
</dbReference>
<keyword evidence="9" id="KW-1185">Reference proteome</keyword>
<dbReference type="PANTHER" id="PTHR43214:SF41">
    <property type="entry name" value="NITRATE_NITRITE RESPONSE REGULATOR PROTEIN NARP"/>
    <property type="match status" value="1"/>
</dbReference>
<comment type="caution">
    <text evidence="8">The sequence shown here is derived from an EMBL/GenBank/DDBJ whole genome shotgun (WGS) entry which is preliminary data.</text>
</comment>
<dbReference type="PROSITE" id="PS50110">
    <property type="entry name" value="RESPONSE_REGULATORY"/>
    <property type="match status" value="1"/>
</dbReference>
<feature type="domain" description="HTH luxR-type" evidence="6">
    <location>
        <begin position="166"/>
        <end position="231"/>
    </location>
</feature>
<dbReference type="InterPro" id="IPR039420">
    <property type="entry name" value="WalR-like"/>
</dbReference>
<dbReference type="CDD" id="cd17535">
    <property type="entry name" value="REC_NarL-like"/>
    <property type="match status" value="1"/>
</dbReference>
<dbReference type="PROSITE" id="PS00622">
    <property type="entry name" value="HTH_LUXR_1"/>
    <property type="match status" value="1"/>
</dbReference>
<dbReference type="InterPro" id="IPR058245">
    <property type="entry name" value="NreC/VraR/RcsB-like_REC"/>
</dbReference>
<accession>A0A388SCX8</accession>
<dbReference type="Pfam" id="PF00196">
    <property type="entry name" value="GerE"/>
    <property type="match status" value="1"/>
</dbReference>
<evidence type="ECO:0000256" key="1">
    <source>
        <dbReference type="ARBA" id="ARBA00022553"/>
    </source>
</evidence>
<gene>
    <name evidence="8" type="ORF">MESMUL_06930</name>
</gene>
<organism evidence="8 9">
    <name type="scientific">Mesosutterella multiformis</name>
    <dbReference type="NCBI Taxonomy" id="2259133"/>
    <lineage>
        <taxon>Bacteria</taxon>
        <taxon>Pseudomonadati</taxon>
        <taxon>Pseudomonadota</taxon>
        <taxon>Betaproteobacteria</taxon>
        <taxon>Burkholderiales</taxon>
        <taxon>Sutterellaceae</taxon>
        <taxon>Mesosutterella</taxon>
    </lineage>
</organism>
<dbReference type="InterPro" id="IPR016032">
    <property type="entry name" value="Sig_transdc_resp-reg_C-effctor"/>
</dbReference>
<evidence type="ECO:0000256" key="5">
    <source>
        <dbReference type="PROSITE-ProRule" id="PRU00169"/>
    </source>
</evidence>
<proteinExistence type="predicted"/>
<dbReference type="GO" id="GO:0003677">
    <property type="term" value="F:DNA binding"/>
    <property type="evidence" value="ECO:0007669"/>
    <property type="project" value="UniProtKB-KW"/>
</dbReference>
<feature type="domain" description="Response regulatory" evidence="7">
    <location>
        <begin position="22"/>
        <end position="138"/>
    </location>
</feature>
<dbReference type="SUPFAM" id="SSF52172">
    <property type="entry name" value="CheY-like"/>
    <property type="match status" value="1"/>
</dbReference>
<dbReference type="InterPro" id="IPR011006">
    <property type="entry name" value="CheY-like_superfamily"/>
</dbReference>
<evidence type="ECO:0000313" key="9">
    <source>
        <dbReference type="Proteomes" id="UP000266091"/>
    </source>
</evidence>
<name>A0A388SCX8_9BURK</name>
<dbReference type="GO" id="GO:0000160">
    <property type="term" value="P:phosphorelay signal transduction system"/>
    <property type="evidence" value="ECO:0007669"/>
    <property type="project" value="InterPro"/>
</dbReference>
<keyword evidence="1 5" id="KW-0597">Phosphoprotein</keyword>
<evidence type="ECO:0000259" key="6">
    <source>
        <dbReference type="PROSITE" id="PS50043"/>
    </source>
</evidence>
<dbReference type="GO" id="GO:0006355">
    <property type="term" value="P:regulation of DNA-templated transcription"/>
    <property type="evidence" value="ECO:0007669"/>
    <property type="project" value="InterPro"/>
</dbReference>
<dbReference type="SMART" id="SM00448">
    <property type="entry name" value="REC"/>
    <property type="match status" value="1"/>
</dbReference>
<dbReference type="PROSITE" id="PS50043">
    <property type="entry name" value="HTH_LUXR_2"/>
    <property type="match status" value="1"/>
</dbReference>
<keyword evidence="4" id="KW-0804">Transcription</keyword>
<keyword evidence="2" id="KW-0805">Transcription regulation</keyword>
<accession>A0A401LK33</accession>
<sequence>MSINEKDSANTTESENSGKKIRILLVDDHTLFRSGLKALLQRQSDFQVVGETDNGLDGVKLAEQLQPDVVLLDLDMPVMNGHEALAQILEAQPHMAVLMLTVSEDGDDLVECMRLGARGYLLKKINTDFLLSGIRHAVEGDSVLSPEMTSKLVMKIRRDHASPATPVTDVNSLTPRERETLAWLAKGVSNKEIARALDLAESTVKVHVQSILRKLNLSSRVQAAVFAVEHHLDRQ</sequence>
<dbReference type="RefSeq" id="WP_022444539.1">
    <property type="nucleotide sequence ID" value="NZ_BGZJ01000001.1"/>
</dbReference>
<evidence type="ECO:0000256" key="4">
    <source>
        <dbReference type="ARBA" id="ARBA00023163"/>
    </source>
</evidence>
<dbReference type="Pfam" id="PF00072">
    <property type="entry name" value="Response_reg"/>
    <property type="match status" value="1"/>
</dbReference>
<dbReference type="SMART" id="SM00421">
    <property type="entry name" value="HTH_LUXR"/>
    <property type="match status" value="1"/>
</dbReference>
<dbReference type="Gene3D" id="3.40.50.2300">
    <property type="match status" value="1"/>
</dbReference>
<dbReference type="InterPro" id="IPR001789">
    <property type="entry name" value="Sig_transdc_resp-reg_receiver"/>
</dbReference>
<dbReference type="SUPFAM" id="SSF46894">
    <property type="entry name" value="C-terminal effector domain of the bipartite response regulators"/>
    <property type="match status" value="1"/>
</dbReference>
<dbReference type="InterPro" id="IPR000792">
    <property type="entry name" value="Tscrpt_reg_LuxR_C"/>
</dbReference>
<protein>
    <submittedName>
        <fullName evidence="8">DNA-binding response regulator</fullName>
    </submittedName>
</protein>
<dbReference type="OrthoDB" id="9816469at2"/>
<dbReference type="PRINTS" id="PR00038">
    <property type="entry name" value="HTHLUXR"/>
</dbReference>
<dbReference type="AlphaFoldDB" id="A0A388SCX8"/>
<evidence type="ECO:0000259" key="7">
    <source>
        <dbReference type="PROSITE" id="PS50110"/>
    </source>
</evidence>
<evidence type="ECO:0000313" key="8">
    <source>
        <dbReference type="EMBL" id="GBO93339.1"/>
    </source>
</evidence>